<dbReference type="PANTHER" id="PTHR33362">
    <property type="entry name" value="SIALIC ACID TRAP TRANSPORTER PERMEASE PROTEIN SIAT-RELATED"/>
    <property type="match status" value="1"/>
</dbReference>
<dbReference type="STRING" id="1963862.B4O97_06065"/>
<dbReference type="PANTHER" id="PTHR33362:SF2">
    <property type="entry name" value="TRAP TRANSPORTER LARGE PERMEASE PROTEIN"/>
    <property type="match status" value="1"/>
</dbReference>
<dbReference type="OrthoDB" id="370245at2"/>
<dbReference type="NCBIfam" id="TIGR00786">
    <property type="entry name" value="dctM"/>
    <property type="match status" value="1"/>
</dbReference>
<evidence type="ECO:0000256" key="3">
    <source>
        <dbReference type="ARBA" id="ARBA00022519"/>
    </source>
</evidence>
<evidence type="ECO:0000259" key="8">
    <source>
        <dbReference type="Pfam" id="PF06808"/>
    </source>
</evidence>
<dbReference type="EMBL" id="MWQY01000005">
    <property type="protein sequence ID" value="ORC36627.1"/>
    <property type="molecule type" value="Genomic_DNA"/>
</dbReference>
<sequence>MGLFLAVLTFVFTLFVGVPVGVSLGLMGLVGVAFMGTVPMEVVAQRIFTGLDSFPLMCIPFFILAGDLMNSGRITERLIKFADMLVGRMRGALAHANIIASMFFGGITGSAAADVSALGSMLIPAMEKDGYTPDFSAAVTASSSLQGPIIPPSILAVIYGATMGQSIGALFAAGIPLGVLFGLSDMAVVIFLAKKLNFPKKVLNLTTKEKLSIIGQAIVALIMPLIILGGILSGVFTPTEAAGVAVGYAFFISLYVLKTVKYRDLPKIILNSALSTGSVFLLLAAANLFSWVLSTYQVPAMITRTILSISESPVVIILLIDLILLLVGTVMDPGAAIIMLAPALAPLAAQAGLHEIQFGMLMITALALGLITPPVGLCLFISADIAKISMERVAKAVFPFFVIHLLVIGMISFMPDLVLFAPKVFGYL</sequence>
<keyword evidence="4 7" id="KW-0812">Transmembrane</keyword>
<dbReference type="InterPro" id="IPR004681">
    <property type="entry name" value="TRAP_DctM"/>
</dbReference>
<gene>
    <name evidence="9" type="ORF">B4O97_06065</name>
</gene>
<dbReference type="InterPro" id="IPR010656">
    <property type="entry name" value="DctM"/>
</dbReference>
<keyword evidence="5 7" id="KW-1133">Transmembrane helix</keyword>
<keyword evidence="3" id="KW-0997">Cell inner membrane</keyword>
<keyword evidence="10" id="KW-1185">Reference proteome</keyword>
<keyword evidence="2" id="KW-1003">Cell membrane</keyword>
<evidence type="ECO:0000256" key="7">
    <source>
        <dbReference type="SAM" id="Phobius"/>
    </source>
</evidence>
<dbReference type="GO" id="GO:0005886">
    <property type="term" value="C:plasma membrane"/>
    <property type="evidence" value="ECO:0007669"/>
    <property type="project" value="UniProtKB-SubCell"/>
</dbReference>
<dbReference type="Proteomes" id="UP000192343">
    <property type="component" value="Unassembled WGS sequence"/>
</dbReference>
<feature type="transmembrane region" description="Helical" evidence="7">
    <location>
        <begin position="167"/>
        <end position="192"/>
    </location>
</feature>
<evidence type="ECO:0000313" key="9">
    <source>
        <dbReference type="EMBL" id="ORC36627.1"/>
    </source>
</evidence>
<feature type="transmembrane region" description="Helical" evidence="7">
    <location>
        <begin position="7"/>
        <end position="34"/>
    </location>
</feature>
<dbReference type="RefSeq" id="WP_083049195.1">
    <property type="nucleotide sequence ID" value="NZ_CAXXQO010000004.1"/>
</dbReference>
<comment type="caution">
    <text evidence="9">The sequence shown here is derived from an EMBL/GenBank/DDBJ whole genome shotgun (WGS) entry which is preliminary data.</text>
</comment>
<feature type="transmembrane region" description="Helical" evidence="7">
    <location>
        <begin position="305"/>
        <end position="327"/>
    </location>
</feature>
<protein>
    <submittedName>
        <fullName evidence="9">C4-dicarboxylate ABC transporter permease</fullName>
    </submittedName>
</protein>
<feature type="transmembrane region" description="Helical" evidence="7">
    <location>
        <begin position="241"/>
        <end position="257"/>
    </location>
</feature>
<evidence type="ECO:0000256" key="5">
    <source>
        <dbReference type="ARBA" id="ARBA00022989"/>
    </source>
</evidence>
<dbReference type="GO" id="GO:0022857">
    <property type="term" value="F:transmembrane transporter activity"/>
    <property type="evidence" value="ECO:0007669"/>
    <property type="project" value="TreeGrafter"/>
</dbReference>
<keyword evidence="6 7" id="KW-0472">Membrane</keyword>
<feature type="transmembrane region" description="Helical" evidence="7">
    <location>
        <begin position="359"/>
        <end position="381"/>
    </location>
</feature>
<feature type="transmembrane region" description="Helical" evidence="7">
    <location>
        <begin position="334"/>
        <end position="353"/>
    </location>
</feature>
<dbReference type="AlphaFoldDB" id="A0A1Y1S0I0"/>
<reference evidence="9 10" key="1">
    <citation type="submission" date="2017-03" db="EMBL/GenBank/DDBJ databases">
        <title>Draft Genome sequence of Marispirochaeta sp. strain JC444.</title>
        <authorList>
            <person name="Shivani Y."/>
            <person name="Subhash Y."/>
            <person name="Sasikala C."/>
            <person name="Ramana C."/>
        </authorList>
    </citation>
    <scope>NUCLEOTIDE SEQUENCE [LARGE SCALE GENOMIC DNA]</scope>
    <source>
        <strain evidence="9 10">JC444</strain>
    </source>
</reference>
<feature type="transmembrane region" description="Helical" evidence="7">
    <location>
        <begin position="393"/>
        <end position="414"/>
    </location>
</feature>
<feature type="transmembrane region" description="Helical" evidence="7">
    <location>
        <begin position="213"/>
        <end position="235"/>
    </location>
</feature>
<feature type="transmembrane region" description="Helical" evidence="7">
    <location>
        <begin position="269"/>
        <end position="293"/>
    </location>
</feature>
<evidence type="ECO:0000256" key="2">
    <source>
        <dbReference type="ARBA" id="ARBA00022475"/>
    </source>
</evidence>
<name>A0A1Y1S0I0_9SPIO</name>
<accession>A0A1Y1S0I0</accession>
<evidence type="ECO:0000313" key="10">
    <source>
        <dbReference type="Proteomes" id="UP000192343"/>
    </source>
</evidence>
<comment type="subcellular location">
    <subcellularLocation>
        <location evidence="1">Cell inner membrane</location>
        <topology evidence="1">Multi-pass membrane protein</topology>
    </subcellularLocation>
</comment>
<feature type="domain" description="TRAP C4-dicarboxylate transport system permease DctM subunit" evidence="8">
    <location>
        <begin position="8"/>
        <end position="416"/>
    </location>
</feature>
<evidence type="ECO:0000256" key="6">
    <source>
        <dbReference type="ARBA" id="ARBA00023136"/>
    </source>
</evidence>
<organism evidence="9 10">
    <name type="scientific">Marispirochaeta aestuarii</name>
    <dbReference type="NCBI Taxonomy" id="1963862"/>
    <lineage>
        <taxon>Bacteria</taxon>
        <taxon>Pseudomonadati</taxon>
        <taxon>Spirochaetota</taxon>
        <taxon>Spirochaetia</taxon>
        <taxon>Spirochaetales</taxon>
        <taxon>Spirochaetaceae</taxon>
        <taxon>Marispirochaeta</taxon>
    </lineage>
</organism>
<feature type="transmembrane region" description="Helical" evidence="7">
    <location>
        <begin position="92"/>
        <end position="113"/>
    </location>
</feature>
<evidence type="ECO:0000256" key="4">
    <source>
        <dbReference type="ARBA" id="ARBA00022692"/>
    </source>
</evidence>
<dbReference type="PIRSF" id="PIRSF006066">
    <property type="entry name" value="HI0050"/>
    <property type="match status" value="1"/>
</dbReference>
<proteinExistence type="predicted"/>
<evidence type="ECO:0000256" key="1">
    <source>
        <dbReference type="ARBA" id="ARBA00004429"/>
    </source>
</evidence>
<dbReference type="Pfam" id="PF06808">
    <property type="entry name" value="DctM"/>
    <property type="match status" value="1"/>
</dbReference>